<keyword evidence="2" id="KW-0808">Transferase</keyword>
<gene>
    <name evidence="5" type="ORF">ADN00_16570</name>
</gene>
<dbReference type="Gene3D" id="3.90.400.10">
    <property type="entry name" value="Oligo-1,6-glucosidase, Domain 2"/>
    <property type="match status" value="1"/>
</dbReference>
<sequence length="583" mass="66284">MTIEKRIRNSIAFLYGEGNVEWIYGRIQASIDSFLRNPRLKTPRRGSLSEKDAILITYADSFRSPERSPLETLNLFIQEQLGQAVSAVHILPFYPYSSDDGFSVVDYRQVNPEVGEWENVTSIGRHHRLMFDMVINHISRKSAWFQAYLRDEAPYRDYFITAQEAWDLSHVVRPRTLPLLSEVNTSSGPRKVWTTFSDDQIDLNFANPLVLMEGIDLMLFYVQKGAEFLRLDAIAYLWKEPGTSCIHLPQTHAVIKLMRAVLDQAAPDVFLITETNVPHQENISYFGDYLVETGRTDEAQLVYQFPLATLTLHAFRTGNARILSAWAASLDNQSLFFNFIASHDGIGIMPAKGILTEQEIQALVDQTLRHGGKVSYKSNPDGSRSPYELNITLYDLLNDPARPNPQLDSDRFIASQVLMLSLRGVPGIYFHSLFGSSNCLACLEATGEARSINRQKFDYPALAAQLENPQSRPAQVLRRYLRLLALRGQEPAFHPSGAQEVWDADPEVFALFRQSPDRSQTIFCLVNVTTHPKQLRLKHSSHSLLREPVWLDLISNQTHTPMDDCLEIHLAPYQCCWLKAVSR</sequence>
<dbReference type="AlphaFoldDB" id="A0A0P6WZB2"/>
<evidence type="ECO:0000313" key="6">
    <source>
        <dbReference type="Proteomes" id="UP000050417"/>
    </source>
</evidence>
<dbReference type="InterPro" id="IPR045857">
    <property type="entry name" value="O16G_dom_2"/>
</dbReference>
<dbReference type="Gene3D" id="3.20.20.80">
    <property type="entry name" value="Glycosidases"/>
    <property type="match status" value="1"/>
</dbReference>
<organism evidence="5 6">
    <name type="scientific">Ornatilinea apprima</name>
    <dbReference type="NCBI Taxonomy" id="1134406"/>
    <lineage>
        <taxon>Bacteria</taxon>
        <taxon>Bacillati</taxon>
        <taxon>Chloroflexota</taxon>
        <taxon>Anaerolineae</taxon>
        <taxon>Anaerolineales</taxon>
        <taxon>Anaerolineaceae</taxon>
        <taxon>Ornatilinea</taxon>
    </lineage>
</organism>
<feature type="binding site" evidence="3">
    <location>
        <position position="99"/>
    </location>
    <ligand>
        <name>substrate</name>
    </ligand>
</feature>
<dbReference type="Pfam" id="PF00128">
    <property type="entry name" value="Alpha-amylase"/>
    <property type="match status" value="1"/>
</dbReference>
<dbReference type="PANTHER" id="PTHR10357:SF214">
    <property type="entry name" value="GLUCOSYLGLYCERATE PHOSPHORYLASE"/>
    <property type="match status" value="1"/>
</dbReference>
<feature type="binding site" evidence="3">
    <location>
        <begin position="230"/>
        <end position="232"/>
    </location>
    <ligand>
        <name>substrate</name>
    </ligand>
</feature>
<dbReference type="SUPFAM" id="SSF51445">
    <property type="entry name" value="(Trans)glycosidases"/>
    <property type="match status" value="1"/>
</dbReference>
<evidence type="ECO:0000259" key="4">
    <source>
        <dbReference type="SMART" id="SM00642"/>
    </source>
</evidence>
<dbReference type="Proteomes" id="UP000050417">
    <property type="component" value="Unassembled WGS sequence"/>
</dbReference>
<dbReference type="EMBL" id="LGCL01000040">
    <property type="protein sequence ID" value="KPL72086.1"/>
    <property type="molecule type" value="Genomic_DNA"/>
</dbReference>
<dbReference type="STRING" id="1134406.ADN00_16570"/>
<dbReference type="InterPro" id="IPR032091">
    <property type="entry name" value="Malt_amylase-like_C"/>
</dbReference>
<evidence type="ECO:0000256" key="2">
    <source>
        <dbReference type="ARBA" id="ARBA00022679"/>
    </source>
</evidence>
<keyword evidence="1" id="KW-0328">Glycosyltransferase</keyword>
<dbReference type="GO" id="GO:0005975">
    <property type="term" value="P:carbohydrate metabolic process"/>
    <property type="evidence" value="ECO:0007669"/>
    <property type="project" value="InterPro"/>
</dbReference>
<dbReference type="Gene3D" id="2.60.40.1180">
    <property type="entry name" value="Golgi alpha-mannosidase II"/>
    <property type="match status" value="1"/>
</dbReference>
<dbReference type="PIRSF" id="PIRSF003059">
    <property type="entry name" value="Sucrose_phosphorylase"/>
    <property type="match status" value="1"/>
</dbReference>
<proteinExistence type="predicted"/>
<dbReference type="InterPro" id="IPR016377">
    <property type="entry name" value="Sucrose_GGa_phosphorylase-rel"/>
</dbReference>
<feature type="binding site" evidence="3">
    <location>
        <position position="450"/>
    </location>
    <ligand>
        <name>substrate</name>
    </ligand>
</feature>
<dbReference type="Pfam" id="PF16657">
    <property type="entry name" value="Malt_amylase_C"/>
    <property type="match status" value="1"/>
</dbReference>
<dbReference type="InterPro" id="IPR013780">
    <property type="entry name" value="Glyco_hydro_b"/>
</dbReference>
<keyword evidence="6" id="KW-1185">Reference proteome</keyword>
<feature type="binding site" evidence="3">
    <location>
        <begin position="343"/>
        <end position="344"/>
    </location>
    <ligand>
        <name>substrate</name>
    </ligand>
</feature>
<dbReference type="SMART" id="SM00642">
    <property type="entry name" value="Aamy"/>
    <property type="match status" value="1"/>
</dbReference>
<comment type="caution">
    <text evidence="5">The sequence shown here is derived from an EMBL/GenBank/DDBJ whole genome shotgun (WGS) entry which is preliminary data.</text>
</comment>
<dbReference type="PATRIC" id="fig|1134406.4.peg.3756"/>
<evidence type="ECO:0000256" key="1">
    <source>
        <dbReference type="ARBA" id="ARBA00022676"/>
    </source>
</evidence>
<protein>
    <recommendedName>
        <fullName evidence="4">Glycosyl hydrolase family 13 catalytic domain-containing protein</fullName>
    </recommendedName>
</protein>
<feature type="domain" description="Glycosyl hydrolase family 13 catalytic" evidence="4">
    <location>
        <begin position="56"/>
        <end position="402"/>
    </location>
</feature>
<dbReference type="GO" id="GO:0016757">
    <property type="term" value="F:glycosyltransferase activity"/>
    <property type="evidence" value="ECO:0007669"/>
    <property type="project" value="UniProtKB-KW"/>
</dbReference>
<feature type="binding site" evidence="3">
    <location>
        <position position="137"/>
    </location>
    <ligand>
        <name>substrate</name>
    </ligand>
</feature>
<dbReference type="PANTHER" id="PTHR10357">
    <property type="entry name" value="ALPHA-AMYLASE FAMILY MEMBER"/>
    <property type="match status" value="1"/>
</dbReference>
<dbReference type="InterPro" id="IPR017853">
    <property type="entry name" value="GH"/>
</dbReference>
<dbReference type="InterPro" id="IPR006047">
    <property type="entry name" value="GH13_cat_dom"/>
</dbReference>
<evidence type="ECO:0000313" key="5">
    <source>
        <dbReference type="EMBL" id="KPL72086.1"/>
    </source>
</evidence>
<evidence type="ECO:0000256" key="3">
    <source>
        <dbReference type="PIRSR" id="PIRSR003059-2"/>
    </source>
</evidence>
<dbReference type="CDD" id="cd11356">
    <property type="entry name" value="AmyAc_Sucrose_phosphorylase-like_1"/>
    <property type="match status" value="1"/>
</dbReference>
<dbReference type="InterPro" id="IPR033746">
    <property type="entry name" value="GGa_phosphorylase"/>
</dbReference>
<accession>A0A0P6WZB2</accession>
<reference evidence="5 6" key="1">
    <citation type="submission" date="2015-07" db="EMBL/GenBank/DDBJ databases">
        <title>Genome sequence of Ornatilinea apprima DSM 23815.</title>
        <authorList>
            <person name="Hemp J."/>
            <person name="Ward L.M."/>
            <person name="Pace L.A."/>
            <person name="Fischer W.W."/>
        </authorList>
    </citation>
    <scope>NUCLEOTIDE SEQUENCE [LARGE SCALE GENOMIC DNA]</scope>
    <source>
        <strain evidence="5 6">P3M-1</strain>
    </source>
</reference>
<name>A0A0P6WZB2_9CHLR</name>